<evidence type="ECO:0000313" key="3">
    <source>
        <dbReference type="Proteomes" id="UP000012960"/>
    </source>
</evidence>
<keyword evidence="3" id="KW-1185">Reference proteome</keyword>
<dbReference type="EMBL" id="HG996467">
    <property type="protein sequence ID" value="CAG1860702.1"/>
    <property type="molecule type" value="Genomic_DNA"/>
</dbReference>
<protein>
    <submittedName>
        <fullName evidence="1">(wild Malaysian banana) hypothetical protein</fullName>
    </submittedName>
</protein>
<accession>A0A804HXS3</accession>
<dbReference type="Gramene" id="Ma02_t00390.1">
    <property type="protein sequence ID" value="Ma02_p00390.1"/>
    <property type="gene ID" value="Ma02_g00390"/>
</dbReference>
<dbReference type="Proteomes" id="UP000012960">
    <property type="component" value="Unplaced"/>
</dbReference>
<evidence type="ECO:0000313" key="2">
    <source>
        <dbReference type="EnsemblPlants" id="Ma02_p00390.1"/>
    </source>
</evidence>
<sequence length="36" mass="4153">MALNKSVLRCIVSLSMYQFGGTNMPYMEVLEYHVIN</sequence>
<proteinExistence type="predicted"/>
<dbReference type="InParanoid" id="A0A804HXS3"/>
<dbReference type="AlphaFoldDB" id="A0A804HXS3"/>
<organism evidence="2 3">
    <name type="scientific">Musa acuminata subsp. malaccensis</name>
    <name type="common">Wild banana</name>
    <name type="synonym">Musa malaccensis</name>
    <dbReference type="NCBI Taxonomy" id="214687"/>
    <lineage>
        <taxon>Eukaryota</taxon>
        <taxon>Viridiplantae</taxon>
        <taxon>Streptophyta</taxon>
        <taxon>Embryophyta</taxon>
        <taxon>Tracheophyta</taxon>
        <taxon>Spermatophyta</taxon>
        <taxon>Magnoliopsida</taxon>
        <taxon>Liliopsida</taxon>
        <taxon>Zingiberales</taxon>
        <taxon>Musaceae</taxon>
        <taxon>Musa</taxon>
    </lineage>
</organism>
<reference evidence="2" key="2">
    <citation type="submission" date="2021-05" db="UniProtKB">
        <authorList>
            <consortium name="EnsemblPlants"/>
        </authorList>
    </citation>
    <scope>IDENTIFICATION</scope>
    <source>
        <strain evidence="2">subsp. malaccensis</strain>
    </source>
</reference>
<dbReference type="EnsemblPlants" id="Ma02_t00390.1">
    <property type="protein sequence ID" value="Ma02_p00390.1"/>
    <property type="gene ID" value="Ma02_g00390"/>
</dbReference>
<name>A0A804HXS3_MUSAM</name>
<evidence type="ECO:0000313" key="1">
    <source>
        <dbReference type="EMBL" id="CAG1860702.1"/>
    </source>
</evidence>
<reference evidence="1" key="1">
    <citation type="submission" date="2021-03" db="EMBL/GenBank/DDBJ databases">
        <authorList>
            <consortium name="Genoscope - CEA"/>
            <person name="William W."/>
        </authorList>
    </citation>
    <scope>NUCLEOTIDE SEQUENCE</scope>
    <source>
        <strain evidence="1">Doubled-haploid Pahang</strain>
    </source>
</reference>
<gene>
    <name evidence="1" type="ORF">GSMUA_55960.1</name>
</gene>